<evidence type="ECO:0000313" key="2">
    <source>
        <dbReference type="Proteomes" id="UP000006591"/>
    </source>
</evidence>
<protein>
    <submittedName>
        <fullName evidence="1">Uncharacterized protein</fullName>
    </submittedName>
</protein>
<evidence type="ECO:0000313" key="1">
    <source>
        <dbReference type="EnsemblPlants" id="ONIVA11G05610.1"/>
    </source>
</evidence>
<dbReference type="HOGENOM" id="CLU_2504493_0_0_1"/>
<reference evidence="1" key="1">
    <citation type="submission" date="2015-04" db="UniProtKB">
        <authorList>
            <consortium name="EnsemblPlants"/>
        </authorList>
    </citation>
    <scope>IDENTIFICATION</scope>
    <source>
        <strain evidence="1">SL10</strain>
    </source>
</reference>
<dbReference type="AlphaFoldDB" id="A0A0E0IZ57"/>
<dbReference type="Gramene" id="ONIVA11G05610.1">
    <property type="protein sequence ID" value="ONIVA11G05610.1"/>
    <property type="gene ID" value="ONIVA11G05610"/>
</dbReference>
<reference evidence="1" key="2">
    <citation type="submission" date="2018-04" db="EMBL/GenBank/DDBJ databases">
        <title>OnivRS2 (Oryza nivara Reference Sequence Version 2).</title>
        <authorList>
            <person name="Zhang J."/>
            <person name="Kudrna D."/>
            <person name="Lee S."/>
            <person name="Talag J."/>
            <person name="Rajasekar S."/>
            <person name="Welchert J."/>
            <person name="Hsing Y.-I."/>
            <person name="Wing R.A."/>
        </authorList>
    </citation>
    <scope>NUCLEOTIDE SEQUENCE [LARGE SCALE GENOMIC DNA]</scope>
    <source>
        <strain evidence="1">SL10</strain>
    </source>
</reference>
<dbReference type="EnsemblPlants" id="ONIVA11G05610.1">
    <property type="protein sequence ID" value="ONIVA11G05610.1"/>
    <property type="gene ID" value="ONIVA11G05610"/>
</dbReference>
<keyword evidence="2" id="KW-1185">Reference proteome</keyword>
<accession>A0A0E0IZ57</accession>
<sequence length="86" mass="9405">MRRAGWDPVVHPGVPLRHTGDAKFALKSFSPASNGGPWPECPPQPKLIRPVTVLQRVRGAQGSAAGRVPRRVELAVRRARQVPARQ</sequence>
<name>A0A0E0IZ57_ORYNI</name>
<dbReference type="Proteomes" id="UP000006591">
    <property type="component" value="Chromosome 11"/>
</dbReference>
<proteinExistence type="predicted"/>
<organism evidence="1">
    <name type="scientific">Oryza nivara</name>
    <name type="common">Indian wild rice</name>
    <name type="synonym">Oryza sativa f. spontanea</name>
    <dbReference type="NCBI Taxonomy" id="4536"/>
    <lineage>
        <taxon>Eukaryota</taxon>
        <taxon>Viridiplantae</taxon>
        <taxon>Streptophyta</taxon>
        <taxon>Embryophyta</taxon>
        <taxon>Tracheophyta</taxon>
        <taxon>Spermatophyta</taxon>
        <taxon>Magnoliopsida</taxon>
        <taxon>Liliopsida</taxon>
        <taxon>Poales</taxon>
        <taxon>Poaceae</taxon>
        <taxon>BOP clade</taxon>
        <taxon>Oryzoideae</taxon>
        <taxon>Oryzeae</taxon>
        <taxon>Oryzinae</taxon>
        <taxon>Oryza</taxon>
    </lineage>
</organism>